<accession>A0ABV8M0M3</accession>
<comment type="caution">
    <text evidence="1">The sequence shown here is derived from an EMBL/GenBank/DDBJ whole genome shotgun (WGS) entry which is preliminary data.</text>
</comment>
<dbReference type="Pfam" id="PF08922">
    <property type="entry name" value="DUF1905"/>
    <property type="match status" value="1"/>
</dbReference>
<dbReference type="Pfam" id="PF13376">
    <property type="entry name" value="OmdA"/>
    <property type="match status" value="1"/>
</dbReference>
<evidence type="ECO:0000313" key="2">
    <source>
        <dbReference type="Proteomes" id="UP001595816"/>
    </source>
</evidence>
<reference evidence="2" key="1">
    <citation type="journal article" date="2019" name="Int. J. Syst. Evol. Microbiol.">
        <title>The Global Catalogue of Microorganisms (GCM) 10K type strain sequencing project: providing services to taxonomists for standard genome sequencing and annotation.</title>
        <authorList>
            <consortium name="The Broad Institute Genomics Platform"/>
            <consortium name="The Broad Institute Genome Sequencing Center for Infectious Disease"/>
            <person name="Wu L."/>
            <person name="Ma J."/>
        </authorList>
    </citation>
    <scope>NUCLEOTIDE SEQUENCE [LARGE SCALE GENOMIC DNA]</scope>
    <source>
        <strain evidence="2">CGMCC 4.7289</strain>
    </source>
</reference>
<dbReference type="RefSeq" id="WP_253762050.1">
    <property type="nucleotide sequence ID" value="NZ_JAMZDZ010000001.1"/>
</dbReference>
<dbReference type="Proteomes" id="UP001595816">
    <property type="component" value="Unassembled WGS sequence"/>
</dbReference>
<organism evidence="1 2">
    <name type="scientific">Hamadaea flava</name>
    <dbReference type="NCBI Taxonomy" id="1742688"/>
    <lineage>
        <taxon>Bacteria</taxon>
        <taxon>Bacillati</taxon>
        <taxon>Actinomycetota</taxon>
        <taxon>Actinomycetes</taxon>
        <taxon>Micromonosporales</taxon>
        <taxon>Micromonosporaceae</taxon>
        <taxon>Hamadaea</taxon>
    </lineage>
</organism>
<dbReference type="Gene3D" id="2.40.30.100">
    <property type="entry name" value="AF2212/PG0164-like"/>
    <property type="match status" value="1"/>
</dbReference>
<dbReference type="EMBL" id="JBHSAY010000035">
    <property type="protein sequence ID" value="MFC4136886.1"/>
    <property type="molecule type" value="Genomic_DNA"/>
</dbReference>
<dbReference type="InterPro" id="IPR037079">
    <property type="entry name" value="AF2212/PG0164-like_sf"/>
</dbReference>
<sequence length="182" mass="20073">MSQKSTTPIRFEAGLETVVTTTIVRMPGEASKLLPSRGQVAVNGFLNGHAFQSVIEPDGRRGHWIKVDDELQRAAGLSVGDAVDITVEPAQEWPEPEVPADFADALASAPQRIRLIWDDITPMARWEWVRWINATANPSTRQTRVEASLSKMDDGKRRPCCFDLSSCTDTTVSRSGKLHDTA</sequence>
<protein>
    <submittedName>
        <fullName evidence="1">YdeI/OmpD-associated family protein</fullName>
    </submittedName>
</protein>
<dbReference type="SUPFAM" id="SSF141694">
    <property type="entry name" value="AF2212/PG0164-like"/>
    <property type="match status" value="1"/>
</dbReference>
<keyword evidence="2" id="KW-1185">Reference proteome</keyword>
<proteinExistence type="predicted"/>
<dbReference type="InterPro" id="IPR015018">
    <property type="entry name" value="DUF1905"/>
</dbReference>
<evidence type="ECO:0000313" key="1">
    <source>
        <dbReference type="EMBL" id="MFC4136886.1"/>
    </source>
</evidence>
<name>A0ABV8M0M3_9ACTN</name>
<gene>
    <name evidence="1" type="ORF">ACFOZ4_40310</name>
</gene>